<dbReference type="FunFam" id="3.80.10.10:FF:000722">
    <property type="entry name" value="Leucine-rich repeat receptor-like protein kinase"/>
    <property type="match status" value="1"/>
</dbReference>
<keyword evidence="6" id="KW-0433">Leucine-rich repeat</keyword>
<keyword evidence="5" id="KW-0597">Phosphoprotein</keyword>
<evidence type="ECO:0000256" key="3">
    <source>
        <dbReference type="ARBA" id="ARBA00009592"/>
    </source>
</evidence>
<evidence type="ECO:0000256" key="4">
    <source>
        <dbReference type="ARBA" id="ARBA00022475"/>
    </source>
</evidence>
<evidence type="ECO:0000256" key="7">
    <source>
        <dbReference type="ARBA" id="ARBA00022692"/>
    </source>
</evidence>
<keyword evidence="8" id="KW-0732">Signal</keyword>
<keyword evidence="11 14" id="KW-0472">Membrane</keyword>
<accession>A0AA86VKM6</accession>
<evidence type="ECO:0000256" key="11">
    <source>
        <dbReference type="ARBA" id="ARBA00023136"/>
    </source>
</evidence>
<evidence type="ECO:0000256" key="8">
    <source>
        <dbReference type="ARBA" id="ARBA00022729"/>
    </source>
</evidence>
<evidence type="ECO:0000256" key="2">
    <source>
        <dbReference type="ARBA" id="ARBA00004479"/>
    </source>
</evidence>
<keyword evidence="10 14" id="KW-1133">Transmembrane helix</keyword>
<evidence type="ECO:0000256" key="12">
    <source>
        <dbReference type="ARBA" id="ARBA00023170"/>
    </source>
</evidence>
<dbReference type="PROSITE" id="PS51450">
    <property type="entry name" value="LRR"/>
    <property type="match status" value="1"/>
</dbReference>
<dbReference type="InterPro" id="IPR046956">
    <property type="entry name" value="RLP23-like"/>
</dbReference>
<keyword evidence="12" id="KW-0675">Receptor</keyword>
<dbReference type="Proteomes" id="UP001189624">
    <property type="component" value="Chromosome 4"/>
</dbReference>
<proteinExistence type="inferred from homology"/>
<dbReference type="Gramene" id="rna-AYBTSS11_LOCUS15646">
    <property type="protein sequence ID" value="CAJ1953099.1"/>
    <property type="gene ID" value="gene-AYBTSS11_LOCUS15646"/>
</dbReference>
<keyword evidence="16" id="KW-1185">Reference proteome</keyword>
<keyword evidence="7 14" id="KW-0812">Transmembrane</keyword>
<organism evidence="15 16">
    <name type="scientific">Sphenostylis stenocarpa</name>
    <dbReference type="NCBI Taxonomy" id="92480"/>
    <lineage>
        <taxon>Eukaryota</taxon>
        <taxon>Viridiplantae</taxon>
        <taxon>Streptophyta</taxon>
        <taxon>Embryophyta</taxon>
        <taxon>Tracheophyta</taxon>
        <taxon>Spermatophyta</taxon>
        <taxon>Magnoliopsida</taxon>
        <taxon>eudicotyledons</taxon>
        <taxon>Gunneridae</taxon>
        <taxon>Pentapetalae</taxon>
        <taxon>rosids</taxon>
        <taxon>fabids</taxon>
        <taxon>Fabales</taxon>
        <taxon>Fabaceae</taxon>
        <taxon>Papilionoideae</taxon>
        <taxon>50 kb inversion clade</taxon>
        <taxon>NPAAA clade</taxon>
        <taxon>indigoferoid/millettioid clade</taxon>
        <taxon>Phaseoleae</taxon>
        <taxon>Sphenostylis</taxon>
    </lineage>
</organism>
<dbReference type="PRINTS" id="PR00019">
    <property type="entry name" value="LEURICHRPT"/>
</dbReference>
<evidence type="ECO:0000313" key="16">
    <source>
        <dbReference type="Proteomes" id="UP001189624"/>
    </source>
</evidence>
<dbReference type="InterPro" id="IPR001611">
    <property type="entry name" value="Leu-rich_rpt"/>
</dbReference>
<keyword evidence="13" id="KW-0325">Glycoprotein</keyword>
<evidence type="ECO:0000256" key="13">
    <source>
        <dbReference type="ARBA" id="ARBA00023180"/>
    </source>
</evidence>
<dbReference type="PANTHER" id="PTHR48063:SF98">
    <property type="entry name" value="LRR RECEPTOR-LIKE SERINE_THREONINE-PROTEIN KINASE FLS2"/>
    <property type="match status" value="1"/>
</dbReference>
<name>A0AA86VKM6_9FABA</name>
<dbReference type="AlphaFoldDB" id="A0AA86VKM6"/>
<evidence type="ECO:0000256" key="1">
    <source>
        <dbReference type="ARBA" id="ARBA00004236"/>
    </source>
</evidence>
<dbReference type="Pfam" id="PF13855">
    <property type="entry name" value="LRR_8"/>
    <property type="match status" value="2"/>
</dbReference>
<evidence type="ECO:0000256" key="9">
    <source>
        <dbReference type="ARBA" id="ARBA00022737"/>
    </source>
</evidence>
<evidence type="ECO:0000256" key="10">
    <source>
        <dbReference type="ARBA" id="ARBA00022989"/>
    </source>
</evidence>
<keyword evidence="9" id="KW-0677">Repeat</keyword>
<evidence type="ECO:0000256" key="6">
    <source>
        <dbReference type="ARBA" id="ARBA00022614"/>
    </source>
</evidence>
<evidence type="ECO:0000256" key="5">
    <source>
        <dbReference type="ARBA" id="ARBA00022553"/>
    </source>
</evidence>
<feature type="transmembrane region" description="Helical" evidence="14">
    <location>
        <begin position="539"/>
        <end position="562"/>
    </location>
</feature>
<gene>
    <name evidence="15" type="ORF">AYBTSS11_LOCUS15646</name>
</gene>
<dbReference type="EMBL" id="OY731401">
    <property type="protein sequence ID" value="CAJ1953099.1"/>
    <property type="molecule type" value="Genomic_DNA"/>
</dbReference>
<evidence type="ECO:0000313" key="15">
    <source>
        <dbReference type="EMBL" id="CAJ1953099.1"/>
    </source>
</evidence>
<dbReference type="Pfam" id="PF00560">
    <property type="entry name" value="LRR_1"/>
    <property type="match status" value="4"/>
</dbReference>
<evidence type="ECO:0000256" key="14">
    <source>
        <dbReference type="SAM" id="Phobius"/>
    </source>
</evidence>
<dbReference type="InterPro" id="IPR032675">
    <property type="entry name" value="LRR_dom_sf"/>
</dbReference>
<dbReference type="GO" id="GO:0005886">
    <property type="term" value="C:plasma membrane"/>
    <property type="evidence" value="ECO:0007669"/>
    <property type="project" value="UniProtKB-SubCell"/>
</dbReference>
<dbReference type="SUPFAM" id="SSF52058">
    <property type="entry name" value="L domain-like"/>
    <property type="match status" value="2"/>
</dbReference>
<dbReference type="Gene3D" id="3.80.10.10">
    <property type="entry name" value="Ribonuclease Inhibitor"/>
    <property type="match status" value="2"/>
</dbReference>
<sequence>MCRLQRLYLENNRLNGTFPSFIQNSSWCNRHILRTLRLSYNQITGKIPEGFSLLSELEHLSLQENSFEGEVTESHLSNFSKLEYLFLSHNSLSLKFGSSWMPPFRLRSLGLASCKLGPNFPSWLQTQSSLIYLDISDNGLNDSAPAWFWNKLQNMYELNMSHNNLIGSIPDPQFMLSSRPSINLSSNKFEGKVPSFLLQASELLLSANKFSDFYSFLCGNITATNLATLDLSYNQIKGQLPDCWKSVDQLLFLDLSNNKLSGKIPISMGTLVNLEALVLQNNSLMGELPSSLKNCNNLIMLDVSENMLSGPIPSWVGESLQQLIILIMRGNQFSGSIPLRLCYLKRIQLLDLSRNKLSEEIPSCFKNFTVLSEKSIDRIETESRVHWYNSTYFATYTVFSYSYYTLHIICMWKGVERSFRSKMILQSIDLSSNNLTGEMPKEIAYMLGLVSLNLSRNSLSGEIPFEIGNLRKLDLSHNSLSGRIPLGRHLDTFDASCYEGNIDLCGKPLEKRCPGDERVTKCEGGEVHDEGDDSALYGALYMSLGLGFLTGFWGLLGPLLVWEAWRIAYMRFLTRLTDYILVMVEVKIAKCQRWFKD</sequence>
<keyword evidence="4" id="KW-1003">Cell membrane</keyword>
<dbReference type="PANTHER" id="PTHR48063">
    <property type="entry name" value="LRR RECEPTOR-LIKE KINASE"/>
    <property type="match status" value="1"/>
</dbReference>
<comment type="similarity">
    <text evidence="3">Belongs to the RLP family.</text>
</comment>
<dbReference type="FunFam" id="3.80.10.10:FF:000213">
    <property type="entry name" value="Tyrosine-sulfated glycopeptide receptor 1"/>
    <property type="match status" value="1"/>
</dbReference>
<protein>
    <submittedName>
        <fullName evidence="15">Uncharacterized protein</fullName>
    </submittedName>
</protein>
<comment type="subcellular location">
    <subcellularLocation>
        <location evidence="1">Cell membrane</location>
    </subcellularLocation>
    <subcellularLocation>
        <location evidence="2">Membrane</location>
        <topology evidence="2">Single-pass type I membrane protein</topology>
    </subcellularLocation>
</comment>
<reference evidence="15" key="1">
    <citation type="submission" date="2023-10" db="EMBL/GenBank/DDBJ databases">
        <authorList>
            <person name="Domelevo Entfellner J.-B."/>
        </authorList>
    </citation>
    <scope>NUCLEOTIDE SEQUENCE</scope>
</reference>